<accession>A0AAD4Z6X2</accession>
<name>A0AAD4Z6X2_PRUDU</name>
<keyword evidence="3" id="KW-1185">Reference proteome</keyword>
<proteinExistence type="predicted"/>
<sequence>MEVYFSAMIPNLAEPTDSPELPQNLGMDHNHHPTINELTKQLPRVVTHPGIAPASNSLNFGVPTTPKPVSSQKASRYEDASELPKGLAKVRVAQRTTQTLPSMILSALGWADAPPHRFVPGSSQSSFPGWSPILGLL</sequence>
<gene>
    <name evidence="2" type="ORF">L3X38_024867</name>
</gene>
<evidence type="ECO:0000256" key="1">
    <source>
        <dbReference type="SAM" id="MobiDB-lite"/>
    </source>
</evidence>
<dbReference type="EMBL" id="JAJFAZ020000004">
    <property type="protein sequence ID" value="KAI5334734.1"/>
    <property type="molecule type" value="Genomic_DNA"/>
</dbReference>
<protein>
    <submittedName>
        <fullName evidence="2">Uncharacterized protein</fullName>
    </submittedName>
</protein>
<dbReference type="AlphaFoldDB" id="A0AAD4Z6X2"/>
<organism evidence="2 3">
    <name type="scientific">Prunus dulcis</name>
    <name type="common">Almond</name>
    <name type="synonym">Amygdalus dulcis</name>
    <dbReference type="NCBI Taxonomy" id="3755"/>
    <lineage>
        <taxon>Eukaryota</taxon>
        <taxon>Viridiplantae</taxon>
        <taxon>Streptophyta</taxon>
        <taxon>Embryophyta</taxon>
        <taxon>Tracheophyta</taxon>
        <taxon>Spermatophyta</taxon>
        <taxon>Magnoliopsida</taxon>
        <taxon>eudicotyledons</taxon>
        <taxon>Gunneridae</taxon>
        <taxon>Pentapetalae</taxon>
        <taxon>rosids</taxon>
        <taxon>fabids</taxon>
        <taxon>Rosales</taxon>
        <taxon>Rosaceae</taxon>
        <taxon>Amygdaloideae</taxon>
        <taxon>Amygdaleae</taxon>
        <taxon>Prunus</taxon>
    </lineage>
</organism>
<reference evidence="2 3" key="1">
    <citation type="journal article" date="2022" name="G3 (Bethesda)">
        <title>Whole-genome sequence and methylome profiling of the almond [Prunus dulcis (Mill.) D.A. Webb] cultivar 'Nonpareil'.</title>
        <authorList>
            <person name="D'Amico-Willman K.M."/>
            <person name="Ouma W.Z."/>
            <person name="Meulia T."/>
            <person name="Sideli G.M."/>
            <person name="Gradziel T.M."/>
            <person name="Fresnedo-Ramirez J."/>
        </authorList>
    </citation>
    <scope>NUCLEOTIDE SEQUENCE [LARGE SCALE GENOMIC DNA]</scope>
    <source>
        <strain evidence="2">Clone GOH B32 T37-40</strain>
    </source>
</reference>
<evidence type="ECO:0000313" key="3">
    <source>
        <dbReference type="Proteomes" id="UP001054821"/>
    </source>
</evidence>
<comment type="caution">
    <text evidence="2">The sequence shown here is derived from an EMBL/GenBank/DDBJ whole genome shotgun (WGS) entry which is preliminary data.</text>
</comment>
<feature type="region of interest" description="Disordered" evidence="1">
    <location>
        <begin position="48"/>
        <end position="80"/>
    </location>
</feature>
<evidence type="ECO:0000313" key="2">
    <source>
        <dbReference type="EMBL" id="KAI5334734.1"/>
    </source>
</evidence>
<dbReference type="Proteomes" id="UP001054821">
    <property type="component" value="Chromosome 4"/>
</dbReference>